<dbReference type="AlphaFoldDB" id="A0A3B5L691"/>
<evidence type="ECO:0000256" key="3">
    <source>
        <dbReference type="SAM" id="Phobius"/>
    </source>
</evidence>
<dbReference type="PANTHER" id="PTHR13723">
    <property type="entry name" value="ADAMTS A DISINTEGRIN AND METALLOPROTEASE WITH THROMBOSPONDIN MOTIFS PROTEASE"/>
    <property type="match status" value="1"/>
</dbReference>
<accession>A0A3B5L691</accession>
<name>A0A3B5L691_9TELE</name>
<keyword evidence="5" id="KW-1185">Reference proteome</keyword>
<evidence type="ECO:0000256" key="2">
    <source>
        <dbReference type="ARBA" id="ARBA00022525"/>
    </source>
</evidence>
<protein>
    <recommendedName>
        <fullName evidence="6">ADAMTS-like 2</fullName>
    </recommendedName>
</protein>
<dbReference type="PANTHER" id="PTHR13723:SF305">
    <property type="entry name" value="PROTEIN MADD-4"/>
    <property type="match status" value="1"/>
</dbReference>
<dbReference type="GO" id="GO:0031012">
    <property type="term" value="C:extracellular matrix"/>
    <property type="evidence" value="ECO:0007669"/>
    <property type="project" value="TreeGrafter"/>
</dbReference>
<dbReference type="GO" id="GO:0004222">
    <property type="term" value="F:metalloendopeptidase activity"/>
    <property type="evidence" value="ECO:0007669"/>
    <property type="project" value="TreeGrafter"/>
</dbReference>
<keyword evidence="3" id="KW-1133">Transmembrane helix</keyword>
<dbReference type="InterPro" id="IPR036383">
    <property type="entry name" value="TSP1_rpt_sf"/>
</dbReference>
<keyword evidence="3" id="KW-0472">Membrane</keyword>
<dbReference type="InterPro" id="IPR050439">
    <property type="entry name" value="ADAMTS_ADAMTS-like"/>
</dbReference>
<dbReference type="SUPFAM" id="SSF82895">
    <property type="entry name" value="TSP-1 type 1 repeat"/>
    <property type="match status" value="1"/>
</dbReference>
<keyword evidence="3" id="KW-0812">Transmembrane</keyword>
<dbReference type="Proteomes" id="UP000261380">
    <property type="component" value="Unplaced"/>
</dbReference>
<proteinExistence type="predicted"/>
<dbReference type="InterPro" id="IPR000884">
    <property type="entry name" value="TSP1_rpt"/>
</dbReference>
<feature type="transmembrane region" description="Helical" evidence="3">
    <location>
        <begin position="121"/>
        <end position="140"/>
    </location>
</feature>
<dbReference type="GO" id="GO:0005576">
    <property type="term" value="C:extracellular region"/>
    <property type="evidence" value="ECO:0007669"/>
    <property type="project" value="UniProtKB-SubCell"/>
</dbReference>
<dbReference type="GO" id="GO:0030198">
    <property type="term" value="P:extracellular matrix organization"/>
    <property type="evidence" value="ECO:0007669"/>
    <property type="project" value="TreeGrafter"/>
</dbReference>
<evidence type="ECO:0000313" key="4">
    <source>
        <dbReference type="Ensembl" id="ENSXCOP00000006327.1"/>
    </source>
</evidence>
<dbReference type="Gene3D" id="2.20.100.10">
    <property type="entry name" value="Thrombospondin type-1 (TSP1) repeat"/>
    <property type="match status" value="1"/>
</dbReference>
<dbReference type="SMART" id="SM00209">
    <property type="entry name" value="TSP1"/>
    <property type="match status" value="1"/>
</dbReference>
<evidence type="ECO:0000313" key="5">
    <source>
        <dbReference type="Proteomes" id="UP000261380"/>
    </source>
</evidence>
<evidence type="ECO:0008006" key="6">
    <source>
        <dbReference type="Google" id="ProtNLM"/>
    </source>
</evidence>
<reference evidence="4" key="2">
    <citation type="submission" date="2025-09" db="UniProtKB">
        <authorList>
            <consortium name="Ensembl"/>
        </authorList>
    </citation>
    <scope>IDENTIFICATION</scope>
</reference>
<dbReference type="PROSITE" id="PS50092">
    <property type="entry name" value="TSP1"/>
    <property type="match status" value="1"/>
</dbReference>
<keyword evidence="2" id="KW-0964">Secreted</keyword>
<evidence type="ECO:0000256" key="1">
    <source>
        <dbReference type="ARBA" id="ARBA00004613"/>
    </source>
</evidence>
<sequence length="187" mass="21647">WLQRRILCQKHIPRAVLLWTITPVLKEIPSAQYHLHRWETGQWSSCSTTCGVGLMTRTVTCTHRPSPNSNYSAVLKDEMCQKPKPSPFQACNRFDCPPTWDTRDWGQVKDIMLCAFHKTCLILTMFLVLCTITSFSLLNFKFSAKVYNTESVQHKYHKAPQVKLFQTHILRSRANHIQSSSVKIIIQ</sequence>
<dbReference type="Ensembl" id="ENSXCOT00000006404.1">
    <property type="protein sequence ID" value="ENSXCOP00000006327.1"/>
    <property type="gene ID" value="ENSXCOG00000004894.1"/>
</dbReference>
<dbReference type="GeneTree" id="ENSGT00940000159642"/>
<dbReference type="GO" id="GO:0006508">
    <property type="term" value="P:proteolysis"/>
    <property type="evidence" value="ECO:0007669"/>
    <property type="project" value="TreeGrafter"/>
</dbReference>
<organism evidence="4 5">
    <name type="scientific">Xiphophorus couchianus</name>
    <name type="common">Monterrey platyfish</name>
    <dbReference type="NCBI Taxonomy" id="32473"/>
    <lineage>
        <taxon>Eukaryota</taxon>
        <taxon>Metazoa</taxon>
        <taxon>Chordata</taxon>
        <taxon>Craniata</taxon>
        <taxon>Vertebrata</taxon>
        <taxon>Euteleostomi</taxon>
        <taxon>Actinopterygii</taxon>
        <taxon>Neopterygii</taxon>
        <taxon>Teleostei</taxon>
        <taxon>Neoteleostei</taxon>
        <taxon>Acanthomorphata</taxon>
        <taxon>Ovalentaria</taxon>
        <taxon>Atherinomorphae</taxon>
        <taxon>Cyprinodontiformes</taxon>
        <taxon>Poeciliidae</taxon>
        <taxon>Poeciliinae</taxon>
        <taxon>Xiphophorus</taxon>
    </lineage>
</organism>
<comment type="subcellular location">
    <subcellularLocation>
        <location evidence="1">Secreted</location>
    </subcellularLocation>
</comment>
<reference evidence="4" key="1">
    <citation type="submission" date="2025-08" db="UniProtKB">
        <authorList>
            <consortium name="Ensembl"/>
        </authorList>
    </citation>
    <scope>IDENTIFICATION</scope>
</reference>
<dbReference type="Pfam" id="PF19030">
    <property type="entry name" value="TSP1_ADAMTS"/>
    <property type="match status" value="1"/>
</dbReference>